<dbReference type="EMBL" id="OZ020114">
    <property type="protein sequence ID" value="CAK9267385.1"/>
    <property type="molecule type" value="Genomic_DNA"/>
</dbReference>
<reference evidence="1" key="1">
    <citation type="submission" date="2024-02" db="EMBL/GenBank/DDBJ databases">
        <authorList>
            <consortium name="ELIXIR-Norway"/>
            <consortium name="Elixir Norway"/>
        </authorList>
    </citation>
    <scope>NUCLEOTIDE SEQUENCE</scope>
</reference>
<keyword evidence="2" id="KW-1185">Reference proteome</keyword>
<name>A0ABP0WPF7_9BRYO</name>
<gene>
    <name evidence="1" type="ORF">CSSPJE1EN1_LOCUS12863</name>
</gene>
<protein>
    <recommendedName>
        <fullName evidence="3">Secreted protein</fullName>
    </recommendedName>
</protein>
<evidence type="ECO:0000313" key="1">
    <source>
        <dbReference type="EMBL" id="CAK9267385.1"/>
    </source>
</evidence>
<organism evidence="1 2">
    <name type="scientific">Sphagnum jensenii</name>
    <dbReference type="NCBI Taxonomy" id="128206"/>
    <lineage>
        <taxon>Eukaryota</taxon>
        <taxon>Viridiplantae</taxon>
        <taxon>Streptophyta</taxon>
        <taxon>Embryophyta</taxon>
        <taxon>Bryophyta</taxon>
        <taxon>Sphagnophytina</taxon>
        <taxon>Sphagnopsida</taxon>
        <taxon>Sphagnales</taxon>
        <taxon>Sphagnaceae</taxon>
        <taxon>Sphagnum</taxon>
    </lineage>
</organism>
<evidence type="ECO:0000313" key="2">
    <source>
        <dbReference type="Proteomes" id="UP001497444"/>
    </source>
</evidence>
<dbReference type="Proteomes" id="UP001497444">
    <property type="component" value="Chromosome 19"/>
</dbReference>
<sequence length="86" mass="9618">MILVATCLIPARSSVDSDASLGEKSATRHKCGHERSRRLLGLACCVCLSSRKREKKQDHHRFFGDPAFYQGLMFRLGVAAFHLQSL</sequence>
<evidence type="ECO:0008006" key="3">
    <source>
        <dbReference type="Google" id="ProtNLM"/>
    </source>
</evidence>
<accession>A0ABP0WPF7</accession>
<proteinExistence type="predicted"/>